<sequence>MRHSLASISPGFGGGGGGGGGDSSINSSPWDGTSREEGRQLGPGPKTHWGAAVTTSSASSPLPLLAGGWGCGARATGVPGPRLALPSASPGEEKGGSRVPMPGWRRPRGRPPPLCAPAAGRCARRGGCCGARGAGLSRCAPGGGSQARPSGLRLLRRLRLPRLKEDSAQPNSSLIIPAQI</sequence>
<organism evidence="2 3">
    <name type="scientific">Zalophus californianus</name>
    <name type="common">California sealion</name>
    <dbReference type="NCBI Taxonomy" id="9704"/>
    <lineage>
        <taxon>Eukaryota</taxon>
        <taxon>Metazoa</taxon>
        <taxon>Chordata</taxon>
        <taxon>Craniata</taxon>
        <taxon>Vertebrata</taxon>
        <taxon>Euteleostomi</taxon>
        <taxon>Mammalia</taxon>
        <taxon>Eutheria</taxon>
        <taxon>Laurasiatheria</taxon>
        <taxon>Carnivora</taxon>
        <taxon>Caniformia</taxon>
        <taxon>Pinnipedia</taxon>
        <taxon>Otariidae</taxon>
        <taxon>Zalophus</taxon>
    </lineage>
</organism>
<reference evidence="3" key="1">
    <citation type="submission" date="2025-08" db="UniProtKB">
        <authorList>
            <consortium name="RefSeq"/>
        </authorList>
    </citation>
    <scope>IDENTIFICATION</scope>
    <source>
        <tissue evidence="3">Blood</tissue>
    </source>
</reference>
<dbReference type="RefSeq" id="XP_027459837.1">
    <property type="nucleotide sequence ID" value="XM_027604036.1"/>
</dbReference>
<feature type="region of interest" description="Disordered" evidence="1">
    <location>
        <begin position="76"/>
        <end position="112"/>
    </location>
</feature>
<name>A0A6J2DYQ7_ZALCA</name>
<keyword evidence="2" id="KW-1185">Reference proteome</keyword>
<accession>A0A6J2DYQ7</accession>
<dbReference type="GeneID" id="113927866"/>
<feature type="compositionally biased region" description="Gly residues" evidence="1">
    <location>
        <begin position="11"/>
        <end position="22"/>
    </location>
</feature>
<evidence type="ECO:0000313" key="3">
    <source>
        <dbReference type="RefSeq" id="XP_027459837.1"/>
    </source>
</evidence>
<dbReference type="Proteomes" id="UP000515165">
    <property type="component" value="Chromosome 7"/>
</dbReference>
<dbReference type="KEGG" id="zca:113927866"/>
<feature type="region of interest" description="Disordered" evidence="1">
    <location>
        <begin position="1"/>
        <end position="59"/>
    </location>
</feature>
<gene>
    <name evidence="3" type="primary">LOC113927866</name>
</gene>
<evidence type="ECO:0000313" key="2">
    <source>
        <dbReference type="Proteomes" id="UP000515165"/>
    </source>
</evidence>
<evidence type="ECO:0000256" key="1">
    <source>
        <dbReference type="SAM" id="MobiDB-lite"/>
    </source>
</evidence>
<feature type="compositionally biased region" description="Low complexity" evidence="1">
    <location>
        <begin position="50"/>
        <end position="59"/>
    </location>
</feature>
<protein>
    <submittedName>
        <fullName evidence="3">Translation initiation factor IF-2-like</fullName>
    </submittedName>
</protein>
<proteinExistence type="predicted"/>
<dbReference type="AlphaFoldDB" id="A0A6J2DYQ7"/>